<accession>A0ABU9GKS4</accession>
<organism evidence="2 3">
    <name type="scientific">Cobetia marina</name>
    <name type="common">Deleya marina</name>
    <dbReference type="NCBI Taxonomy" id="28258"/>
    <lineage>
        <taxon>Bacteria</taxon>
        <taxon>Pseudomonadati</taxon>
        <taxon>Pseudomonadota</taxon>
        <taxon>Gammaproteobacteria</taxon>
        <taxon>Oceanospirillales</taxon>
        <taxon>Halomonadaceae</taxon>
        <taxon>Cobetia</taxon>
    </lineage>
</organism>
<evidence type="ECO:0000313" key="2">
    <source>
        <dbReference type="EMBL" id="MEL0618665.1"/>
    </source>
</evidence>
<dbReference type="InterPro" id="IPR022385">
    <property type="entry name" value="Rhs_assc_core"/>
</dbReference>
<evidence type="ECO:0000313" key="3">
    <source>
        <dbReference type="Proteomes" id="UP001378242"/>
    </source>
</evidence>
<dbReference type="Proteomes" id="UP001378242">
    <property type="component" value="Unassembled WGS sequence"/>
</dbReference>
<protein>
    <submittedName>
        <fullName evidence="2">RHS repeat-associated core domain-containing protein</fullName>
    </submittedName>
</protein>
<evidence type="ECO:0000256" key="1">
    <source>
        <dbReference type="SAM" id="MobiDB-lite"/>
    </source>
</evidence>
<dbReference type="PANTHER" id="PTHR32305:SF15">
    <property type="entry name" value="PROTEIN RHSA-RELATED"/>
    <property type="match status" value="1"/>
</dbReference>
<gene>
    <name evidence="2" type="ORF">V6243_17705</name>
</gene>
<dbReference type="Gene3D" id="2.180.10.10">
    <property type="entry name" value="RHS repeat-associated core"/>
    <property type="match status" value="1"/>
</dbReference>
<dbReference type="EMBL" id="JBAKAP010000035">
    <property type="protein sequence ID" value="MEL0618665.1"/>
    <property type="molecule type" value="Genomic_DNA"/>
</dbReference>
<proteinExistence type="predicted"/>
<comment type="caution">
    <text evidence="2">The sequence shown here is derived from an EMBL/GenBank/DDBJ whole genome shotgun (WGS) entry which is preliminary data.</text>
</comment>
<dbReference type="PANTHER" id="PTHR32305">
    <property type="match status" value="1"/>
</dbReference>
<sequence>GLHYNRFRYYDPAVGRFTTQDPIGLMGGENLYQYAPNPTGWVDPLGLSRYSGVDFSGTDALYPSGKNTVVIEMTGSRYRDFKSANEIAQYSGNSGKATGKSHPQGYTGIT</sequence>
<reference evidence="2 3" key="1">
    <citation type="submission" date="2024-02" db="EMBL/GenBank/DDBJ databases">
        <title>Bacteria isolated from the canopy kelp, Nereocystis luetkeana.</title>
        <authorList>
            <person name="Pfister C.A."/>
            <person name="Younker I.T."/>
            <person name="Light S.H."/>
        </authorList>
    </citation>
    <scope>NUCLEOTIDE SEQUENCE [LARGE SCALE GENOMIC DNA]</scope>
    <source>
        <strain evidence="2 3">TI.5.07</strain>
    </source>
</reference>
<dbReference type="NCBIfam" id="TIGR03696">
    <property type="entry name" value="Rhs_assc_core"/>
    <property type="match status" value="1"/>
</dbReference>
<feature type="region of interest" description="Disordered" evidence="1">
    <location>
        <begin position="91"/>
        <end position="110"/>
    </location>
</feature>
<feature type="non-terminal residue" evidence="2">
    <location>
        <position position="1"/>
    </location>
</feature>
<keyword evidence="3" id="KW-1185">Reference proteome</keyword>
<dbReference type="RefSeq" id="WP_341542965.1">
    <property type="nucleotide sequence ID" value="NZ_JBAKAP010000035.1"/>
</dbReference>
<name>A0ABU9GKS4_COBMA</name>
<dbReference type="InterPro" id="IPR050708">
    <property type="entry name" value="T6SS_VgrG/RHS"/>
</dbReference>